<accession>A0A4Y2F1Y7</accession>
<name>A0A4Y2F1Y7_ARAVE</name>
<evidence type="ECO:0000313" key="3">
    <source>
        <dbReference type="Proteomes" id="UP000499080"/>
    </source>
</evidence>
<evidence type="ECO:0000313" key="2">
    <source>
        <dbReference type="EMBL" id="GBM35121.1"/>
    </source>
</evidence>
<evidence type="ECO:0000256" key="1">
    <source>
        <dbReference type="SAM" id="MobiDB-lite"/>
    </source>
</evidence>
<organism evidence="2 3">
    <name type="scientific">Araneus ventricosus</name>
    <name type="common">Orbweaver spider</name>
    <name type="synonym">Epeira ventricosa</name>
    <dbReference type="NCBI Taxonomy" id="182803"/>
    <lineage>
        <taxon>Eukaryota</taxon>
        <taxon>Metazoa</taxon>
        <taxon>Ecdysozoa</taxon>
        <taxon>Arthropoda</taxon>
        <taxon>Chelicerata</taxon>
        <taxon>Arachnida</taxon>
        <taxon>Araneae</taxon>
        <taxon>Araneomorphae</taxon>
        <taxon>Entelegynae</taxon>
        <taxon>Araneoidea</taxon>
        <taxon>Araneidae</taxon>
        <taxon>Araneus</taxon>
    </lineage>
</organism>
<protein>
    <submittedName>
        <fullName evidence="2">Uncharacterized protein</fullName>
    </submittedName>
</protein>
<reference evidence="2 3" key="1">
    <citation type="journal article" date="2019" name="Sci. Rep.">
        <title>Orb-weaving spider Araneus ventricosus genome elucidates the spidroin gene catalogue.</title>
        <authorList>
            <person name="Kono N."/>
            <person name="Nakamura H."/>
            <person name="Ohtoshi R."/>
            <person name="Moran D.A.P."/>
            <person name="Shinohara A."/>
            <person name="Yoshida Y."/>
            <person name="Fujiwara M."/>
            <person name="Mori M."/>
            <person name="Tomita M."/>
            <person name="Arakawa K."/>
        </authorList>
    </citation>
    <scope>NUCLEOTIDE SEQUENCE [LARGE SCALE GENOMIC DNA]</scope>
</reference>
<dbReference type="AlphaFoldDB" id="A0A4Y2F1Y7"/>
<gene>
    <name evidence="2" type="ORF">AVEN_40344_1</name>
</gene>
<keyword evidence="3" id="KW-1185">Reference proteome</keyword>
<dbReference type="EMBL" id="BGPR01000776">
    <property type="protein sequence ID" value="GBM35121.1"/>
    <property type="molecule type" value="Genomic_DNA"/>
</dbReference>
<dbReference type="Proteomes" id="UP000499080">
    <property type="component" value="Unassembled WGS sequence"/>
</dbReference>
<feature type="region of interest" description="Disordered" evidence="1">
    <location>
        <begin position="55"/>
        <end position="83"/>
    </location>
</feature>
<proteinExistence type="predicted"/>
<feature type="compositionally biased region" description="Basic and acidic residues" evidence="1">
    <location>
        <begin position="60"/>
        <end position="70"/>
    </location>
</feature>
<comment type="caution">
    <text evidence="2">The sequence shown here is derived from an EMBL/GenBank/DDBJ whole genome shotgun (WGS) entry which is preliminary data.</text>
</comment>
<sequence>MRISLILNLENPPYPSPPPPIHFLFIVPGLPTHDESCGSDEFIGCNPRAGVIRQRVGSHKGQDKGPHIRIVDGNLDDQSSHNW</sequence>